<keyword evidence="4 10" id="KW-0812">Transmembrane</keyword>
<dbReference type="Pfam" id="PF00001">
    <property type="entry name" value="7tm_1"/>
    <property type="match status" value="1"/>
</dbReference>
<evidence type="ECO:0000256" key="1">
    <source>
        <dbReference type="ARBA" id="ARBA00004651"/>
    </source>
</evidence>
<name>A0A6J1ND01_BICAN</name>
<dbReference type="OrthoDB" id="10044919at2759"/>
<dbReference type="PANTHER" id="PTHR24228:SF74">
    <property type="entry name" value="G-PROTEIN COUPLED RECEPTORS FAMILY 1 PROFILE DOMAIN-CONTAINING PROTEIN"/>
    <property type="match status" value="1"/>
</dbReference>
<protein>
    <submittedName>
        <fullName evidence="15">G-protein coupled receptor moody</fullName>
    </submittedName>
</protein>
<evidence type="ECO:0000313" key="14">
    <source>
        <dbReference type="Proteomes" id="UP001652582"/>
    </source>
</evidence>
<evidence type="ECO:0000256" key="6">
    <source>
        <dbReference type="ARBA" id="ARBA00023040"/>
    </source>
</evidence>
<keyword evidence="9 10" id="KW-0807">Transducer</keyword>
<comment type="subcellular location">
    <subcellularLocation>
        <location evidence="1">Cell membrane</location>
        <topology evidence="1">Multi-pass membrane protein</topology>
    </subcellularLocation>
</comment>
<dbReference type="PROSITE" id="PS50262">
    <property type="entry name" value="G_PROTEIN_RECEP_F1_2"/>
    <property type="match status" value="1"/>
</dbReference>
<organism evidence="14 15">
    <name type="scientific">Bicyclus anynana</name>
    <name type="common">Squinting bush brown butterfly</name>
    <dbReference type="NCBI Taxonomy" id="110368"/>
    <lineage>
        <taxon>Eukaryota</taxon>
        <taxon>Metazoa</taxon>
        <taxon>Ecdysozoa</taxon>
        <taxon>Arthropoda</taxon>
        <taxon>Hexapoda</taxon>
        <taxon>Insecta</taxon>
        <taxon>Pterygota</taxon>
        <taxon>Neoptera</taxon>
        <taxon>Endopterygota</taxon>
        <taxon>Lepidoptera</taxon>
        <taxon>Glossata</taxon>
        <taxon>Ditrysia</taxon>
        <taxon>Papilionoidea</taxon>
        <taxon>Nymphalidae</taxon>
        <taxon>Satyrinae</taxon>
        <taxon>Satyrini</taxon>
        <taxon>Mycalesina</taxon>
        <taxon>Bicyclus</taxon>
    </lineage>
</organism>
<evidence type="ECO:0000256" key="5">
    <source>
        <dbReference type="ARBA" id="ARBA00022989"/>
    </source>
</evidence>
<dbReference type="PRINTS" id="PR00237">
    <property type="entry name" value="GPCRRHODOPSN"/>
</dbReference>
<feature type="transmembrane region" description="Helical" evidence="12">
    <location>
        <begin position="76"/>
        <end position="100"/>
    </location>
</feature>
<dbReference type="GeneID" id="112051297"/>
<gene>
    <name evidence="15" type="primary">LOC112051297</name>
</gene>
<dbReference type="Gene3D" id="1.20.1070.10">
    <property type="entry name" value="Rhodopsin 7-helix transmembrane proteins"/>
    <property type="match status" value="1"/>
</dbReference>
<proteinExistence type="inferred from homology"/>
<dbReference type="RefSeq" id="XP_023945650.2">
    <property type="nucleotide sequence ID" value="XM_024089882.2"/>
</dbReference>
<comment type="similarity">
    <text evidence="2 10">Belongs to the G-protein coupled receptor 1 family.</text>
</comment>
<dbReference type="SMART" id="SM01381">
    <property type="entry name" value="7TM_GPCR_Srsx"/>
    <property type="match status" value="1"/>
</dbReference>
<dbReference type="SUPFAM" id="SSF81321">
    <property type="entry name" value="Family A G protein-coupled receptor-like"/>
    <property type="match status" value="1"/>
</dbReference>
<feature type="transmembrane region" description="Helical" evidence="12">
    <location>
        <begin position="376"/>
        <end position="399"/>
    </location>
</feature>
<dbReference type="GO" id="GO:0005886">
    <property type="term" value="C:plasma membrane"/>
    <property type="evidence" value="ECO:0007669"/>
    <property type="project" value="UniProtKB-SubCell"/>
</dbReference>
<keyword evidence="6 10" id="KW-0297">G-protein coupled receptor</keyword>
<feature type="transmembrane region" description="Helical" evidence="12">
    <location>
        <begin position="344"/>
        <end position="364"/>
    </location>
</feature>
<keyword evidence="7 12" id="KW-0472">Membrane</keyword>
<evidence type="ECO:0000256" key="4">
    <source>
        <dbReference type="ARBA" id="ARBA00022692"/>
    </source>
</evidence>
<keyword evidence="14" id="KW-1185">Reference proteome</keyword>
<evidence type="ECO:0000256" key="9">
    <source>
        <dbReference type="ARBA" id="ARBA00023224"/>
    </source>
</evidence>
<keyword evidence="3" id="KW-1003">Cell membrane</keyword>
<dbReference type="InterPro" id="IPR017452">
    <property type="entry name" value="GPCR_Rhodpsn_7TM"/>
</dbReference>
<dbReference type="Proteomes" id="UP001652582">
    <property type="component" value="Chromosome 16"/>
</dbReference>
<keyword evidence="8 10" id="KW-0675">Receptor</keyword>
<evidence type="ECO:0000259" key="13">
    <source>
        <dbReference type="PROSITE" id="PS50262"/>
    </source>
</evidence>
<dbReference type="AlphaFoldDB" id="A0A6J1ND01"/>
<dbReference type="PANTHER" id="PTHR24228">
    <property type="entry name" value="B2 BRADYKININ RECEPTOR/ANGIOTENSIN II RECEPTOR"/>
    <property type="match status" value="1"/>
</dbReference>
<feature type="transmembrane region" description="Helical" evidence="12">
    <location>
        <begin position="155"/>
        <end position="176"/>
    </location>
</feature>
<reference evidence="15" key="1">
    <citation type="submission" date="2025-08" db="UniProtKB">
        <authorList>
            <consortium name="RefSeq"/>
        </authorList>
    </citation>
    <scope>IDENTIFICATION</scope>
</reference>
<sequence>MASPLNKSITFPNNSLRALVTDADYAAVELFKEYPDALMKFAFACCVISMIIGIPGNLITIIALSRYKRVRNATAIFIMNLSCADLLFCCITPPLSASTFLNRSWTHGRVLCRLYPPARYTLIAVSVFTILAITINRYIIVVYPRIYRRIYQKRNMTIMLVAIWMSPILALIPTFFGKWGTFDLDPVNGSCSIIPDQNQRSAKRFLFIAGTILPCLPIFFCYARIYFIVRKATQKSQNSSGDATSSSNKDTTTGESSSITVRVTTLESDDSEDNSKDTSIPLKYIKNTKSEHLAVETPEETATDCNTDDDTVEATVTPRLRRNVLKRSMAILKISLPTRKDKRLGTMIFAIMTSFCLCHLPIVFIKVLKFITTHPVINILAHIFLYFSSSINPVIYVVMSSEYKKAYKHLFKCRGRGQLLLNKGNNKS</sequence>
<keyword evidence="5 12" id="KW-1133">Transmembrane helix</keyword>
<evidence type="ECO:0000256" key="3">
    <source>
        <dbReference type="ARBA" id="ARBA00022475"/>
    </source>
</evidence>
<feature type="transmembrane region" description="Helical" evidence="12">
    <location>
        <begin position="205"/>
        <end position="227"/>
    </location>
</feature>
<feature type="transmembrane region" description="Helical" evidence="12">
    <location>
        <begin position="120"/>
        <end position="143"/>
    </location>
</feature>
<dbReference type="KEGG" id="bany:112051297"/>
<evidence type="ECO:0000256" key="12">
    <source>
        <dbReference type="SAM" id="Phobius"/>
    </source>
</evidence>
<evidence type="ECO:0000256" key="2">
    <source>
        <dbReference type="ARBA" id="ARBA00010663"/>
    </source>
</evidence>
<dbReference type="GO" id="GO:0004930">
    <property type="term" value="F:G protein-coupled receptor activity"/>
    <property type="evidence" value="ECO:0007669"/>
    <property type="project" value="UniProtKB-KW"/>
</dbReference>
<dbReference type="InterPro" id="IPR000276">
    <property type="entry name" value="GPCR_Rhodpsn"/>
</dbReference>
<evidence type="ECO:0000256" key="10">
    <source>
        <dbReference type="RuleBase" id="RU000688"/>
    </source>
</evidence>
<accession>A0A6J1ND01</accession>
<dbReference type="PROSITE" id="PS00237">
    <property type="entry name" value="G_PROTEIN_RECEP_F1_1"/>
    <property type="match status" value="1"/>
</dbReference>
<evidence type="ECO:0000256" key="7">
    <source>
        <dbReference type="ARBA" id="ARBA00023136"/>
    </source>
</evidence>
<feature type="transmembrane region" description="Helical" evidence="12">
    <location>
        <begin position="41"/>
        <end position="64"/>
    </location>
</feature>
<feature type="region of interest" description="Disordered" evidence="11">
    <location>
        <begin position="237"/>
        <end position="277"/>
    </location>
</feature>
<evidence type="ECO:0000256" key="8">
    <source>
        <dbReference type="ARBA" id="ARBA00023170"/>
    </source>
</evidence>
<evidence type="ECO:0000256" key="11">
    <source>
        <dbReference type="SAM" id="MobiDB-lite"/>
    </source>
</evidence>
<evidence type="ECO:0000313" key="15">
    <source>
        <dbReference type="RefSeq" id="XP_023945650.2"/>
    </source>
</evidence>
<feature type="compositionally biased region" description="Polar residues" evidence="11">
    <location>
        <begin position="237"/>
        <end position="266"/>
    </location>
</feature>
<feature type="domain" description="G-protein coupled receptors family 1 profile" evidence="13">
    <location>
        <begin position="56"/>
        <end position="396"/>
    </location>
</feature>